<evidence type="ECO:0000256" key="2">
    <source>
        <dbReference type="ARBA" id="ARBA00023002"/>
    </source>
</evidence>
<evidence type="ECO:0000259" key="3">
    <source>
        <dbReference type="Pfam" id="PF07883"/>
    </source>
</evidence>
<protein>
    <submittedName>
        <fullName evidence="4">Cupin domain-containing protein</fullName>
    </submittedName>
</protein>
<dbReference type="Pfam" id="PF07883">
    <property type="entry name" value="Cupin_2"/>
    <property type="match status" value="1"/>
</dbReference>
<organism evidence="4 5">
    <name type="scientific">Pseudomonas synxantha</name>
    <dbReference type="NCBI Taxonomy" id="47883"/>
    <lineage>
        <taxon>Bacteria</taxon>
        <taxon>Pseudomonadati</taxon>
        <taxon>Pseudomonadota</taxon>
        <taxon>Gammaproteobacteria</taxon>
        <taxon>Pseudomonadales</taxon>
        <taxon>Pseudomonadaceae</taxon>
        <taxon>Pseudomonas</taxon>
    </lineage>
</organism>
<keyword evidence="5" id="KW-1185">Reference proteome</keyword>
<feature type="domain" description="Cupin type-2" evidence="3">
    <location>
        <begin position="233"/>
        <end position="299"/>
    </location>
</feature>
<dbReference type="InterPro" id="IPR013096">
    <property type="entry name" value="Cupin_2"/>
</dbReference>
<gene>
    <name evidence="4" type="ORF">YA0852_19235</name>
</gene>
<proteinExistence type="predicted"/>
<evidence type="ECO:0000313" key="5">
    <source>
        <dbReference type="Proteomes" id="UP000648914"/>
    </source>
</evidence>
<dbReference type="SUPFAM" id="SSF51182">
    <property type="entry name" value="RmlC-like cupins"/>
    <property type="match status" value="1"/>
</dbReference>
<comment type="caution">
    <text evidence="4">The sequence shown here is derived from an EMBL/GenBank/DDBJ whole genome shotgun (WGS) entry which is preliminary data.</text>
</comment>
<evidence type="ECO:0000313" key="4">
    <source>
        <dbReference type="EMBL" id="MBI6566225.1"/>
    </source>
</evidence>
<keyword evidence="1" id="KW-0223">Dioxygenase</keyword>
<name>A0ABS0UKW5_9PSED</name>
<reference evidence="4 5" key="1">
    <citation type="submission" date="2020-12" db="EMBL/GenBank/DDBJ databases">
        <title>Comparative genomic insights into the epidemiology and virulence of plant pathogenic Pseudomonads from Turkey.</title>
        <authorList>
            <person name="Dillon M."/>
            <person name="Ruiz-Bedoya T."/>
            <person name="Bendalovic-Torma C."/>
            <person name="Guttman K.M."/>
            <person name="Kwak H."/>
            <person name="Middleton M.A."/>
            <person name="Wang P.W."/>
            <person name="Horuz S."/>
            <person name="Aysan Y."/>
            <person name="Guttman D.S."/>
        </authorList>
    </citation>
    <scope>NUCLEOTIDE SEQUENCE [LARGE SCALE GENOMIC DNA]</scope>
    <source>
        <strain evidence="4 5">S5_IA_2b</strain>
    </source>
</reference>
<dbReference type="Proteomes" id="UP000648914">
    <property type="component" value="Unassembled WGS sequence"/>
</dbReference>
<dbReference type="EMBL" id="JAEILG010000044">
    <property type="protein sequence ID" value="MBI6566225.1"/>
    <property type="molecule type" value="Genomic_DNA"/>
</dbReference>
<keyword evidence="2" id="KW-0560">Oxidoreductase</keyword>
<accession>A0ABS0UKW5</accession>
<dbReference type="InterPro" id="IPR011051">
    <property type="entry name" value="RmlC_Cupin_sf"/>
</dbReference>
<dbReference type="PANTHER" id="PTHR41517:SF1">
    <property type="entry name" value="CUPIN"/>
    <property type="match status" value="1"/>
</dbReference>
<dbReference type="PANTHER" id="PTHR41517">
    <property type="entry name" value="1,2-DIOXYGENASE PROTEIN-RELATED"/>
    <property type="match status" value="1"/>
</dbReference>
<evidence type="ECO:0000256" key="1">
    <source>
        <dbReference type="ARBA" id="ARBA00022964"/>
    </source>
</evidence>
<dbReference type="RefSeq" id="WP_198731028.1">
    <property type="nucleotide sequence ID" value="NZ_JAEILF010000106.1"/>
</dbReference>
<dbReference type="Gene3D" id="2.60.120.10">
    <property type="entry name" value="Jelly Rolls"/>
    <property type="match status" value="2"/>
</dbReference>
<sequence length="316" mass="34174">MTAGQKLVGGMLDLEPQKQVGANTAAQKRAVYFHAATAFMRKLPRVPDAVFTNEPAQALAAQAPTSIVYCDTSSDMQEHSPGVSPHLLARYVTIRQDDEISMALRVSGMIFYVIRGNGRVSQDGEHVNWHEGDVFILPGGEDAVLSAGDQGAVLWAVGDEPFMAFQGVQPERSAQVVRTHIVHYPAGEIARQLDLIYSIDQEASTAARALMFSSDEQAESRNILPTLTLALNSLEPGTTQRSHRHNAVAVTLIIQGEGCFSDVDGANKPWQQWATTITPPQAVHSHTNTGSNRALFLIVQDGGLYSHARATGFAFA</sequence>
<dbReference type="InterPro" id="IPR047183">
    <property type="entry name" value="GDO-like"/>
</dbReference>
<dbReference type="InterPro" id="IPR014710">
    <property type="entry name" value="RmlC-like_jellyroll"/>
</dbReference>